<comment type="function">
    <text evidence="7 10 11">Participates actively in the response to hyperosmotic and heat shock by preventing the aggregation of stress-denatured proteins, in association with DnaK and GrpE. It is the nucleotide exchange factor for DnaK and may function as a thermosensor. Unfolded proteins bind initially to DnaJ; upon interaction with the DnaJ-bound protein, DnaK hydrolyzes its bound ATP, resulting in the formation of a stable complex. GrpE releases ADP from DnaK; ATP binding to DnaK triggers the release of the substrate protein, thus completing the reaction cycle. Several rounds of ATP-dependent interactions between DnaJ, DnaK and GrpE are required for fully efficient folding.</text>
</comment>
<dbReference type="FunFam" id="2.30.22.10:FF:000001">
    <property type="entry name" value="Protein GrpE"/>
    <property type="match status" value="1"/>
</dbReference>
<dbReference type="Gene3D" id="2.30.22.10">
    <property type="entry name" value="Head domain of nucleotide exchange factor GrpE"/>
    <property type="match status" value="1"/>
</dbReference>
<evidence type="ECO:0000256" key="5">
    <source>
        <dbReference type="ARBA" id="ARBA00023016"/>
    </source>
</evidence>
<keyword evidence="4 10" id="KW-0963">Cytoplasm</keyword>
<evidence type="ECO:0000313" key="14">
    <source>
        <dbReference type="EMBL" id="ERP39036.1"/>
    </source>
</evidence>
<name>U7DDR2_9BACT</name>
<dbReference type="PANTHER" id="PTHR21237:SF23">
    <property type="entry name" value="GRPE PROTEIN HOMOLOG, MITOCHONDRIAL"/>
    <property type="match status" value="1"/>
</dbReference>
<evidence type="ECO:0000256" key="12">
    <source>
        <dbReference type="RuleBase" id="RU004478"/>
    </source>
</evidence>
<keyword evidence="5 10" id="KW-0346">Stress response</keyword>
<gene>
    <name evidence="10" type="primary">grpE</name>
    <name evidence="14" type="ORF">CALK_0530</name>
</gene>
<evidence type="ECO:0000256" key="10">
    <source>
        <dbReference type="HAMAP-Rule" id="MF_01151"/>
    </source>
</evidence>
<comment type="subunit">
    <text evidence="3 10">Homodimer.</text>
</comment>
<dbReference type="GO" id="GO:0042803">
    <property type="term" value="F:protein homodimerization activity"/>
    <property type="evidence" value="ECO:0007669"/>
    <property type="project" value="InterPro"/>
</dbReference>
<dbReference type="STRING" id="1313304.CALK_0530"/>
<evidence type="ECO:0000256" key="8">
    <source>
        <dbReference type="ARBA" id="ARBA00072274"/>
    </source>
</evidence>
<evidence type="ECO:0000256" key="4">
    <source>
        <dbReference type="ARBA" id="ARBA00022490"/>
    </source>
</evidence>
<dbReference type="GO" id="GO:0051082">
    <property type="term" value="F:unfolded protein binding"/>
    <property type="evidence" value="ECO:0007669"/>
    <property type="project" value="TreeGrafter"/>
</dbReference>
<evidence type="ECO:0000256" key="11">
    <source>
        <dbReference type="RuleBase" id="RU000639"/>
    </source>
</evidence>
<comment type="similarity">
    <text evidence="2 10 12">Belongs to the GrpE family.</text>
</comment>
<reference evidence="14 15" key="1">
    <citation type="journal article" date="2013" name="Environ. Microbiol.">
        <title>Genome analysis of Chitinivibrio alkaliphilus gen. nov., sp. nov., a novel extremely haloalkaliphilic anaerobic chitinolytic bacterium from the candidate phylum Termite Group 3.</title>
        <authorList>
            <person name="Sorokin D.Y."/>
            <person name="Gumerov V.M."/>
            <person name="Rakitin A.L."/>
            <person name="Beletsky A.V."/>
            <person name="Damste J.S."/>
            <person name="Muyzer G."/>
            <person name="Mardanov A.V."/>
            <person name="Ravin N.V."/>
        </authorList>
    </citation>
    <scope>NUCLEOTIDE SEQUENCE [LARGE SCALE GENOMIC DNA]</scope>
    <source>
        <strain evidence="14 15">ACht1</strain>
    </source>
</reference>
<keyword evidence="6 10" id="KW-0143">Chaperone</keyword>
<feature type="compositionally biased region" description="Acidic residues" evidence="13">
    <location>
        <begin position="18"/>
        <end position="37"/>
    </location>
</feature>
<dbReference type="PATRIC" id="fig|1313304.3.peg.509"/>
<dbReference type="PROSITE" id="PS01071">
    <property type="entry name" value="GRPE"/>
    <property type="match status" value="1"/>
</dbReference>
<evidence type="ECO:0000256" key="7">
    <source>
        <dbReference type="ARBA" id="ARBA00053401"/>
    </source>
</evidence>
<evidence type="ECO:0000256" key="9">
    <source>
        <dbReference type="ARBA" id="ARBA00076414"/>
    </source>
</evidence>
<dbReference type="GO" id="GO:0000774">
    <property type="term" value="F:adenyl-nucleotide exchange factor activity"/>
    <property type="evidence" value="ECO:0007669"/>
    <property type="project" value="InterPro"/>
</dbReference>
<sequence>MKQEDMVQDNQEKQEEHVPEEEVQESCDTAQDAEEVNESTSDQGEHDETSSEAEALKEELEAQRGKYMRLMAEFENFKRRTAQEYEKRIKTANEKLMADIIDIREDLDRALKTETESQESESFYDGIAMIYKRFTQQLEAHGLQAFGAVGDPFDPAVHDAMMKQNNDEIPEGHVVQVFSQGYKLNDVIIRHAKVIVSDGAAE</sequence>
<protein>
    <recommendedName>
        <fullName evidence="8 10">Protein GrpE</fullName>
    </recommendedName>
    <alternativeName>
        <fullName evidence="9 10">HSP-70 cofactor</fullName>
    </alternativeName>
</protein>
<dbReference type="InterPro" id="IPR009012">
    <property type="entry name" value="GrpE_head"/>
</dbReference>
<dbReference type="PANTHER" id="PTHR21237">
    <property type="entry name" value="GRPE PROTEIN"/>
    <property type="match status" value="1"/>
</dbReference>
<comment type="subcellular location">
    <subcellularLocation>
        <location evidence="1 10">Cytoplasm</location>
    </subcellularLocation>
</comment>
<dbReference type="Proteomes" id="UP000017148">
    <property type="component" value="Unassembled WGS sequence"/>
</dbReference>
<comment type="caution">
    <text evidence="14">The sequence shown here is derived from an EMBL/GenBank/DDBJ whole genome shotgun (WGS) entry which is preliminary data.</text>
</comment>
<dbReference type="NCBIfam" id="NF010738">
    <property type="entry name" value="PRK14140.1"/>
    <property type="match status" value="1"/>
</dbReference>
<dbReference type="CDD" id="cd00446">
    <property type="entry name" value="GrpE"/>
    <property type="match status" value="1"/>
</dbReference>
<proteinExistence type="inferred from homology"/>
<evidence type="ECO:0000313" key="15">
    <source>
        <dbReference type="Proteomes" id="UP000017148"/>
    </source>
</evidence>
<dbReference type="GO" id="GO:0051087">
    <property type="term" value="F:protein-folding chaperone binding"/>
    <property type="evidence" value="ECO:0007669"/>
    <property type="project" value="InterPro"/>
</dbReference>
<dbReference type="SUPFAM" id="SSF51064">
    <property type="entry name" value="Head domain of nucleotide exchange factor GrpE"/>
    <property type="match status" value="1"/>
</dbReference>
<dbReference type="InterPro" id="IPR013805">
    <property type="entry name" value="GrpE_CC"/>
</dbReference>
<evidence type="ECO:0000256" key="13">
    <source>
        <dbReference type="SAM" id="MobiDB-lite"/>
    </source>
</evidence>
<feature type="compositionally biased region" description="Basic and acidic residues" evidence="13">
    <location>
        <begin position="1"/>
        <end position="17"/>
    </location>
</feature>
<organism evidence="14 15">
    <name type="scientific">Chitinivibrio alkaliphilus ACht1</name>
    <dbReference type="NCBI Taxonomy" id="1313304"/>
    <lineage>
        <taxon>Bacteria</taxon>
        <taxon>Pseudomonadati</taxon>
        <taxon>Fibrobacterota</taxon>
        <taxon>Chitinivibrionia</taxon>
        <taxon>Chitinivibrionales</taxon>
        <taxon>Chitinivibrionaceae</taxon>
        <taxon>Chitinivibrio</taxon>
    </lineage>
</organism>
<dbReference type="GO" id="GO:0005737">
    <property type="term" value="C:cytoplasm"/>
    <property type="evidence" value="ECO:0007669"/>
    <property type="project" value="UniProtKB-SubCell"/>
</dbReference>
<dbReference type="PRINTS" id="PR00773">
    <property type="entry name" value="GRPEPROTEIN"/>
</dbReference>
<dbReference type="Pfam" id="PF01025">
    <property type="entry name" value="GrpE"/>
    <property type="match status" value="1"/>
</dbReference>
<dbReference type="Gene3D" id="3.90.20.20">
    <property type="match status" value="1"/>
</dbReference>
<dbReference type="OrthoDB" id="9812586at2"/>
<evidence type="ECO:0000256" key="6">
    <source>
        <dbReference type="ARBA" id="ARBA00023186"/>
    </source>
</evidence>
<dbReference type="EMBL" id="ASJR01000003">
    <property type="protein sequence ID" value="ERP39036.1"/>
    <property type="molecule type" value="Genomic_DNA"/>
</dbReference>
<accession>U7DDR2</accession>
<feature type="compositionally biased region" description="Basic and acidic residues" evidence="13">
    <location>
        <begin position="43"/>
        <end position="59"/>
    </location>
</feature>
<evidence type="ECO:0000256" key="1">
    <source>
        <dbReference type="ARBA" id="ARBA00004496"/>
    </source>
</evidence>
<dbReference type="AlphaFoldDB" id="U7DDR2"/>
<evidence type="ECO:0000256" key="2">
    <source>
        <dbReference type="ARBA" id="ARBA00009054"/>
    </source>
</evidence>
<dbReference type="GO" id="GO:0006457">
    <property type="term" value="P:protein folding"/>
    <property type="evidence" value="ECO:0007669"/>
    <property type="project" value="InterPro"/>
</dbReference>
<dbReference type="HAMAP" id="MF_01151">
    <property type="entry name" value="GrpE"/>
    <property type="match status" value="1"/>
</dbReference>
<dbReference type="SUPFAM" id="SSF58014">
    <property type="entry name" value="Coiled-coil domain of nucleotide exchange factor GrpE"/>
    <property type="match status" value="1"/>
</dbReference>
<dbReference type="eggNOG" id="COG0576">
    <property type="taxonomic scope" value="Bacteria"/>
</dbReference>
<keyword evidence="15" id="KW-1185">Reference proteome</keyword>
<dbReference type="InterPro" id="IPR000740">
    <property type="entry name" value="GrpE"/>
</dbReference>
<dbReference type="RefSeq" id="WP_022636064.1">
    <property type="nucleotide sequence ID" value="NZ_ASJR01000003.1"/>
</dbReference>
<evidence type="ECO:0000256" key="3">
    <source>
        <dbReference type="ARBA" id="ARBA00011738"/>
    </source>
</evidence>
<feature type="region of interest" description="Disordered" evidence="13">
    <location>
        <begin position="1"/>
        <end position="59"/>
    </location>
</feature>